<organism evidence="13 14">
    <name type="scientific">Ancylobacter vacuolatus</name>
    <dbReference type="NCBI Taxonomy" id="223389"/>
    <lineage>
        <taxon>Bacteria</taxon>
        <taxon>Pseudomonadati</taxon>
        <taxon>Pseudomonadota</taxon>
        <taxon>Alphaproteobacteria</taxon>
        <taxon>Hyphomicrobiales</taxon>
        <taxon>Xanthobacteraceae</taxon>
        <taxon>Ancylobacter</taxon>
    </lineage>
</organism>
<evidence type="ECO:0000256" key="8">
    <source>
        <dbReference type="ARBA" id="ARBA00023136"/>
    </source>
</evidence>
<dbReference type="Proteomes" id="UP001238467">
    <property type="component" value="Unassembled WGS sequence"/>
</dbReference>
<keyword evidence="9 12" id="KW-0407">Ion channel</keyword>
<evidence type="ECO:0000256" key="5">
    <source>
        <dbReference type="ARBA" id="ARBA00022989"/>
    </source>
</evidence>
<keyword evidence="12" id="KW-0813">Transport</keyword>
<comment type="subcellular location">
    <subcellularLocation>
        <location evidence="1 12">Cell membrane</location>
        <topology evidence="1 12">Multi-pass membrane protein</topology>
    </subcellularLocation>
</comment>
<evidence type="ECO:0000313" key="13">
    <source>
        <dbReference type="EMBL" id="MDQ0348817.1"/>
    </source>
</evidence>
<feature type="transmembrane region" description="Helical" evidence="12">
    <location>
        <begin position="67"/>
        <end position="85"/>
    </location>
</feature>
<comment type="function">
    <text evidence="12">Fluoride-specific ion channel. Important for reducing fluoride concentration in the cell, thus reducing its toxicity.</text>
</comment>
<evidence type="ECO:0000256" key="4">
    <source>
        <dbReference type="ARBA" id="ARBA00022692"/>
    </source>
</evidence>
<keyword evidence="2 12" id="KW-1003">Cell membrane</keyword>
<evidence type="ECO:0000256" key="6">
    <source>
        <dbReference type="ARBA" id="ARBA00023053"/>
    </source>
</evidence>
<sequence>MLTYGCVALGGALGSVLRFGLGRWLSVFLGDMLPWGTIVINVCGSFAIGLFAALFESRTHSAIPFEFRQFVLVGLCGGFTTFSSFSLQTLMLLNAGQPGRAALNIVLSVLLCLMACSLGYMVPGAFAGAPQTWSVR</sequence>
<keyword evidence="6 12" id="KW-0915">Sodium</keyword>
<evidence type="ECO:0000256" key="10">
    <source>
        <dbReference type="ARBA" id="ARBA00035120"/>
    </source>
</evidence>
<feature type="transmembrane region" description="Helical" evidence="12">
    <location>
        <begin position="34"/>
        <end position="55"/>
    </location>
</feature>
<keyword evidence="8 12" id="KW-0472">Membrane</keyword>
<evidence type="ECO:0000256" key="1">
    <source>
        <dbReference type="ARBA" id="ARBA00004651"/>
    </source>
</evidence>
<accession>A0ABU0DK63</accession>
<comment type="caution">
    <text evidence="13">The sequence shown here is derived from an EMBL/GenBank/DDBJ whole genome shotgun (WGS) entry which is preliminary data.</text>
</comment>
<dbReference type="InterPro" id="IPR003691">
    <property type="entry name" value="FluC"/>
</dbReference>
<keyword evidence="14" id="KW-1185">Reference proteome</keyword>
<keyword evidence="7 12" id="KW-0406">Ion transport</keyword>
<comment type="similarity">
    <text evidence="10 12">Belongs to the fluoride channel Fluc/FEX (TC 1.A.43) family.</text>
</comment>
<evidence type="ECO:0000256" key="2">
    <source>
        <dbReference type="ARBA" id="ARBA00022475"/>
    </source>
</evidence>
<dbReference type="NCBIfam" id="TIGR00494">
    <property type="entry name" value="crcB"/>
    <property type="match status" value="1"/>
</dbReference>
<dbReference type="PANTHER" id="PTHR28259">
    <property type="entry name" value="FLUORIDE EXPORT PROTEIN 1-RELATED"/>
    <property type="match status" value="1"/>
</dbReference>
<reference evidence="13 14" key="1">
    <citation type="submission" date="2023-07" db="EMBL/GenBank/DDBJ databases">
        <title>Genomic Encyclopedia of Type Strains, Phase IV (KMG-IV): sequencing the most valuable type-strain genomes for metagenomic binning, comparative biology and taxonomic classification.</title>
        <authorList>
            <person name="Goeker M."/>
        </authorList>
    </citation>
    <scope>NUCLEOTIDE SEQUENCE [LARGE SCALE GENOMIC DNA]</scope>
    <source>
        <strain evidence="13 14">DSM 1277</strain>
    </source>
</reference>
<gene>
    <name evidence="12" type="primary">fluC</name>
    <name evidence="12" type="synonym">crcB</name>
    <name evidence="13" type="ORF">J2S76_003251</name>
</gene>
<feature type="binding site" evidence="12">
    <location>
        <position position="80"/>
    </location>
    <ligand>
        <name>Na(+)</name>
        <dbReference type="ChEBI" id="CHEBI:29101"/>
        <note>structural</note>
    </ligand>
</feature>
<dbReference type="RefSeq" id="WP_307061964.1">
    <property type="nucleotide sequence ID" value="NZ_JAUSUH010000007.1"/>
</dbReference>
<evidence type="ECO:0000256" key="3">
    <source>
        <dbReference type="ARBA" id="ARBA00022519"/>
    </source>
</evidence>
<comment type="activity regulation">
    <text evidence="12">Na(+) is not transported, but it plays an essential structural role and its presence is essential for fluoride channel function.</text>
</comment>
<dbReference type="Pfam" id="PF02537">
    <property type="entry name" value="CRCB"/>
    <property type="match status" value="1"/>
</dbReference>
<evidence type="ECO:0000313" key="14">
    <source>
        <dbReference type="Proteomes" id="UP001238467"/>
    </source>
</evidence>
<evidence type="ECO:0000256" key="11">
    <source>
        <dbReference type="ARBA" id="ARBA00035585"/>
    </source>
</evidence>
<keyword evidence="3" id="KW-0997">Cell inner membrane</keyword>
<proteinExistence type="inferred from homology"/>
<evidence type="ECO:0000256" key="7">
    <source>
        <dbReference type="ARBA" id="ARBA00023065"/>
    </source>
</evidence>
<dbReference type="HAMAP" id="MF_00454">
    <property type="entry name" value="FluC"/>
    <property type="match status" value="1"/>
</dbReference>
<keyword evidence="12" id="KW-0479">Metal-binding</keyword>
<feature type="binding site" evidence="12">
    <location>
        <position position="77"/>
    </location>
    <ligand>
        <name>Na(+)</name>
        <dbReference type="ChEBI" id="CHEBI:29101"/>
        <note>structural</note>
    </ligand>
</feature>
<feature type="transmembrane region" description="Helical" evidence="12">
    <location>
        <begin position="105"/>
        <end position="129"/>
    </location>
</feature>
<dbReference type="EMBL" id="JAUSUH010000007">
    <property type="protein sequence ID" value="MDQ0348817.1"/>
    <property type="molecule type" value="Genomic_DNA"/>
</dbReference>
<dbReference type="PANTHER" id="PTHR28259:SF1">
    <property type="entry name" value="FLUORIDE EXPORT PROTEIN 1-RELATED"/>
    <property type="match status" value="1"/>
</dbReference>
<name>A0ABU0DK63_9HYPH</name>
<keyword evidence="5 12" id="KW-1133">Transmembrane helix</keyword>
<comment type="catalytic activity">
    <reaction evidence="11">
        <text>fluoride(in) = fluoride(out)</text>
        <dbReference type="Rhea" id="RHEA:76159"/>
        <dbReference type="ChEBI" id="CHEBI:17051"/>
    </reaction>
    <physiologicalReaction direction="left-to-right" evidence="11">
        <dbReference type="Rhea" id="RHEA:76160"/>
    </physiologicalReaction>
</comment>
<protein>
    <recommendedName>
        <fullName evidence="12">Fluoride-specific ion channel FluC</fullName>
    </recommendedName>
</protein>
<evidence type="ECO:0000256" key="12">
    <source>
        <dbReference type="HAMAP-Rule" id="MF_00454"/>
    </source>
</evidence>
<evidence type="ECO:0000256" key="9">
    <source>
        <dbReference type="ARBA" id="ARBA00023303"/>
    </source>
</evidence>
<keyword evidence="4 12" id="KW-0812">Transmembrane</keyword>